<name>A0A2Z3KDQ2_LACLL</name>
<dbReference type="RefSeq" id="WP_109990806.1">
    <property type="nucleotide sequence ID" value="NZ_CP028160.1"/>
</dbReference>
<evidence type="ECO:0008006" key="3">
    <source>
        <dbReference type="Google" id="ProtNLM"/>
    </source>
</evidence>
<sequence length="45" mass="4867">MSKTDSELTAEIVAAYLSNPSITPKGERIPDLIKNVHAALSELQN</sequence>
<dbReference type="InterPro" id="IPR008807">
    <property type="entry name" value="ROS_MUCR"/>
</dbReference>
<evidence type="ECO:0000313" key="2">
    <source>
        <dbReference type="Proteomes" id="UP000245919"/>
    </source>
</evidence>
<accession>A0A2Z3KDQ2</accession>
<organism evidence="1 2">
    <name type="scientific">Lactococcus lactis subsp. lactis</name>
    <name type="common">Streptococcus lactis</name>
    <dbReference type="NCBI Taxonomy" id="1360"/>
    <lineage>
        <taxon>Bacteria</taxon>
        <taxon>Bacillati</taxon>
        <taxon>Bacillota</taxon>
        <taxon>Bacilli</taxon>
        <taxon>Lactobacillales</taxon>
        <taxon>Streptococcaceae</taxon>
        <taxon>Lactococcus</taxon>
    </lineage>
</organism>
<dbReference type="GO" id="GO:0008270">
    <property type="term" value="F:zinc ion binding"/>
    <property type="evidence" value="ECO:0007669"/>
    <property type="project" value="InterPro"/>
</dbReference>
<dbReference type="Pfam" id="PF05443">
    <property type="entry name" value="ROS_MUCR"/>
    <property type="match status" value="1"/>
</dbReference>
<dbReference type="GO" id="GO:0006355">
    <property type="term" value="P:regulation of DNA-templated transcription"/>
    <property type="evidence" value="ECO:0007669"/>
    <property type="project" value="InterPro"/>
</dbReference>
<gene>
    <name evidence="1" type="ORF">LL14B4_04745</name>
</gene>
<dbReference type="AlphaFoldDB" id="A0A2Z3KDQ2"/>
<dbReference type="GeneID" id="89633094"/>
<reference evidence="1 2" key="1">
    <citation type="submission" date="2018-03" db="EMBL/GenBank/DDBJ databases">
        <title>Genome sequence of Lactococcus lactis strain 14B4 from almond drupe.</title>
        <authorList>
            <person name="Tran T.D."/>
            <person name="McGarvey J.A."/>
            <person name="Huynh S."/>
            <person name="Parker C.T."/>
        </authorList>
    </citation>
    <scope>NUCLEOTIDE SEQUENCE [LARGE SCALE GENOMIC DNA]</scope>
    <source>
        <strain evidence="1 2">14B4</strain>
    </source>
</reference>
<dbReference type="Proteomes" id="UP000245919">
    <property type="component" value="Chromosome"/>
</dbReference>
<proteinExistence type="predicted"/>
<dbReference type="EMBL" id="CP028160">
    <property type="protein sequence ID" value="AWN65518.1"/>
    <property type="molecule type" value="Genomic_DNA"/>
</dbReference>
<dbReference type="GO" id="GO:0003677">
    <property type="term" value="F:DNA binding"/>
    <property type="evidence" value="ECO:0007669"/>
    <property type="project" value="InterPro"/>
</dbReference>
<evidence type="ECO:0000313" key="1">
    <source>
        <dbReference type="EMBL" id="AWN65518.1"/>
    </source>
</evidence>
<protein>
    <recommendedName>
        <fullName evidence="3">Transcriptional regulator</fullName>
    </recommendedName>
</protein>